<evidence type="ECO:0000313" key="3">
    <source>
        <dbReference type="EMBL" id="SIR68105.1"/>
    </source>
</evidence>
<sequence>MAVKLETLLARSEKNMGSGIHPVVKESALEMVKRAYEEGIFVQISAGYRSMEDQAKLYGQGRLGYIYDGKNYSDLSKPRVTNAMPGQSYHNYGLAIDYFIVSDNGKNAIWTVDAKWKRVAAIGKTLGFAWGGDWSSLKDYPHLDMTGGLTYSQLKAGTKPRLISKVNGTTPPATQVESDVIIKDTPAKDSGNPAIKSIQSTLNSRYNAKIDVDGYYGPNTKKALIKGFQTELNKQYGAKINVDGIWGPQTKAASPNVREGAKGNITYILQAALYLEGQNPHGMDGIFGSGTEIAVKAFQRAKGIPADGIAGENTFAKLFE</sequence>
<dbReference type="SUPFAM" id="SSF47090">
    <property type="entry name" value="PGBD-like"/>
    <property type="match status" value="2"/>
</dbReference>
<protein>
    <submittedName>
        <fullName evidence="3">Peptidoglycan L-alanyl-D-glutamate endopeptidase CwlK</fullName>
    </submittedName>
</protein>
<dbReference type="RefSeq" id="WP_081395674.1">
    <property type="nucleotide sequence ID" value="NZ_FTMX01000005.1"/>
</dbReference>
<dbReference type="PANTHER" id="PTHR34385">
    <property type="entry name" value="D-ALANYL-D-ALANINE CARBOXYPEPTIDASE"/>
    <property type="match status" value="1"/>
</dbReference>
<dbReference type="Proteomes" id="UP000185829">
    <property type="component" value="Unassembled WGS sequence"/>
</dbReference>
<name>A0A9X8RAU9_9BACI</name>
<accession>A0A9X8RAU9</accession>
<dbReference type="InterPro" id="IPR036366">
    <property type="entry name" value="PGBDSf"/>
</dbReference>
<dbReference type="EMBL" id="FTMX01000005">
    <property type="protein sequence ID" value="SIR68105.1"/>
    <property type="molecule type" value="Genomic_DNA"/>
</dbReference>
<feature type="domain" description="Peptidoglycan binding-like" evidence="1">
    <location>
        <begin position="267"/>
        <end position="318"/>
    </location>
</feature>
<evidence type="ECO:0000313" key="4">
    <source>
        <dbReference type="Proteomes" id="UP000185829"/>
    </source>
</evidence>
<dbReference type="InterPro" id="IPR039561">
    <property type="entry name" value="Peptidase_M15C"/>
</dbReference>
<evidence type="ECO:0000259" key="2">
    <source>
        <dbReference type="Pfam" id="PF13539"/>
    </source>
</evidence>
<dbReference type="InterPro" id="IPR002477">
    <property type="entry name" value="Peptidoglycan-bd-like"/>
</dbReference>
<dbReference type="GO" id="GO:0008233">
    <property type="term" value="F:peptidase activity"/>
    <property type="evidence" value="ECO:0007669"/>
    <property type="project" value="InterPro"/>
</dbReference>
<proteinExistence type="predicted"/>
<dbReference type="PANTHER" id="PTHR34385:SF1">
    <property type="entry name" value="PEPTIDOGLYCAN L-ALANYL-D-GLUTAMATE ENDOPEPTIDASE CWLK"/>
    <property type="match status" value="1"/>
</dbReference>
<dbReference type="AlphaFoldDB" id="A0A9X8RAU9"/>
<dbReference type="Pfam" id="PF13539">
    <property type="entry name" value="Peptidase_M15_4"/>
    <property type="match status" value="1"/>
</dbReference>
<dbReference type="CDD" id="cd14845">
    <property type="entry name" value="L-Ala-D-Glu_peptidase_like"/>
    <property type="match status" value="1"/>
</dbReference>
<dbReference type="SUPFAM" id="SSF55166">
    <property type="entry name" value="Hedgehog/DD-peptidase"/>
    <property type="match status" value="1"/>
</dbReference>
<dbReference type="Pfam" id="PF01471">
    <property type="entry name" value="PG_binding_1"/>
    <property type="match status" value="2"/>
</dbReference>
<dbReference type="InterPro" id="IPR009045">
    <property type="entry name" value="Zn_M74/Hedgehog-like"/>
</dbReference>
<evidence type="ECO:0000259" key="1">
    <source>
        <dbReference type="Pfam" id="PF01471"/>
    </source>
</evidence>
<dbReference type="InterPro" id="IPR036365">
    <property type="entry name" value="PGBD-like_sf"/>
</dbReference>
<feature type="domain" description="Peptidase M15C" evidence="2">
    <location>
        <begin position="86"/>
        <end position="145"/>
    </location>
</feature>
<dbReference type="InterPro" id="IPR052179">
    <property type="entry name" value="DD-CPase-like"/>
</dbReference>
<comment type="caution">
    <text evidence="3">The sequence shown here is derived from an EMBL/GenBank/DDBJ whole genome shotgun (WGS) entry which is preliminary data.</text>
</comment>
<feature type="domain" description="Peptidoglycan binding-like" evidence="1">
    <location>
        <begin position="193"/>
        <end position="253"/>
    </location>
</feature>
<reference evidence="3 4" key="1">
    <citation type="submission" date="2017-01" db="EMBL/GenBank/DDBJ databases">
        <authorList>
            <person name="Varghese N."/>
            <person name="Submissions S."/>
        </authorList>
    </citation>
    <scope>NUCLEOTIDE SEQUENCE [LARGE SCALE GENOMIC DNA]</scope>
    <source>
        <strain evidence="3 4">RUG2-6</strain>
    </source>
</reference>
<dbReference type="Gene3D" id="3.30.1380.10">
    <property type="match status" value="1"/>
</dbReference>
<gene>
    <name evidence="3" type="ORF">SAMN05878482_10512</name>
</gene>
<dbReference type="Gene3D" id="1.10.101.10">
    <property type="entry name" value="PGBD-like superfamily/PGBD"/>
    <property type="match status" value="2"/>
</dbReference>
<organism evidence="3 4">
    <name type="scientific">Peribacillus simplex</name>
    <dbReference type="NCBI Taxonomy" id="1478"/>
    <lineage>
        <taxon>Bacteria</taxon>
        <taxon>Bacillati</taxon>
        <taxon>Bacillota</taxon>
        <taxon>Bacilli</taxon>
        <taxon>Bacillales</taxon>
        <taxon>Bacillaceae</taxon>
        <taxon>Peribacillus</taxon>
    </lineage>
</organism>